<accession>A0A7Y7QSZ4</accession>
<dbReference type="EMBL" id="JABYQV010000001">
    <property type="protein sequence ID" value="NVP29418.1"/>
    <property type="molecule type" value="Genomic_DNA"/>
</dbReference>
<keyword evidence="5" id="KW-1185">Reference proteome</keyword>
<evidence type="ECO:0000259" key="1">
    <source>
        <dbReference type="Pfam" id="PF13439"/>
    </source>
</evidence>
<dbReference type="AlphaFoldDB" id="A0A7Y7QSZ4"/>
<dbReference type="Pfam" id="PF13439">
    <property type="entry name" value="Glyco_transf_4"/>
    <property type="match status" value="1"/>
</dbReference>
<dbReference type="SUPFAM" id="SSF53756">
    <property type="entry name" value="UDP-Glycosyltransferase/glycogen phosphorylase"/>
    <property type="match status" value="1"/>
</dbReference>
<dbReference type="Gene3D" id="3.40.50.2000">
    <property type="entry name" value="Glycogen Phosphorylase B"/>
    <property type="match status" value="2"/>
</dbReference>
<dbReference type="GeneID" id="78487335"/>
<name>A0A7Y7QSZ4_9SPHN</name>
<evidence type="ECO:0000313" key="5">
    <source>
        <dbReference type="Proteomes" id="UP000557656"/>
    </source>
</evidence>
<dbReference type="Proteomes" id="UP000557656">
    <property type="component" value="Unassembled WGS sequence"/>
</dbReference>
<dbReference type="EMBL" id="JABEOV010000005">
    <property type="protein sequence ID" value="NNG51993.1"/>
    <property type="molecule type" value="Genomic_DNA"/>
</dbReference>
<proteinExistence type="predicted"/>
<reference evidence="4 5" key="1">
    <citation type="submission" date="2020-05" db="EMBL/GenBank/DDBJ databases">
        <title>Draft Genome Sequences of Sphingomonas sp. Isolated from the International Space Station.</title>
        <authorList>
            <person name="Bijlani S."/>
            <person name="Singh N.K."/>
            <person name="Mason C.E."/>
            <person name="Wang C.C."/>
            <person name="Venkateswaran K."/>
        </authorList>
    </citation>
    <scope>NUCLEOTIDE SEQUENCE [LARGE SCALE GENOMIC DNA]</scope>
    <source>
        <strain evidence="2 5">IIF7SW-B5</strain>
        <strain evidence="3">ISS-IIF7SWP</strain>
    </source>
</reference>
<gene>
    <name evidence="2" type="ORF">HKX05_01340</name>
    <name evidence="3" type="ORF">HLV41_00010</name>
</gene>
<sequence>MRVLTFLHSFEPGGVERIALRLIRRWRAEGIEAPLFLGRTDGVMAQDVGAELDYVTPRRRWPGIAHWETIWMIATLPRAIRAIRPDVLFCAGNTYAVVAVLMKLVLGRDCPPIIAKISNNLDRADAGIVYRVFYRLWLWIQGLAIDHFVGMEKPMRAEIVQCVRVSPARVAIIPDPALSEAQILALREPAATPHPAAPGRRFVTIARLAAQKNLSLMLRGFARGSGPADTLTLFGDGPERAALEALAASLGIADRVDFRGYVANPAGLLAQYDTLLLSSHYEGVPAVILEGLAANIGIIATDCSRSMGALLLQGQLGTLVPVGDEAGFAAAIATARPRAQDARRTLHQARRFTIEHGADHYIRVMRAVLRRRTTAATLIPEPVAS</sequence>
<dbReference type="Pfam" id="PF13692">
    <property type="entry name" value="Glyco_trans_1_4"/>
    <property type="match status" value="1"/>
</dbReference>
<protein>
    <submittedName>
        <fullName evidence="3">Glycosyltransferase</fullName>
    </submittedName>
</protein>
<dbReference type="Proteomes" id="UP000531581">
    <property type="component" value="Unassembled WGS sequence"/>
</dbReference>
<evidence type="ECO:0000313" key="2">
    <source>
        <dbReference type="EMBL" id="NNG51993.1"/>
    </source>
</evidence>
<evidence type="ECO:0000313" key="3">
    <source>
        <dbReference type="EMBL" id="NVP29418.1"/>
    </source>
</evidence>
<dbReference type="PANTHER" id="PTHR12526">
    <property type="entry name" value="GLYCOSYLTRANSFERASE"/>
    <property type="match status" value="1"/>
</dbReference>
<dbReference type="RefSeq" id="WP_061780886.1">
    <property type="nucleotide sequence ID" value="NZ_JABEOV010000005.1"/>
</dbReference>
<organism evidence="3 4">
    <name type="scientific">Sphingomonas sanguinis</name>
    <dbReference type="NCBI Taxonomy" id="33051"/>
    <lineage>
        <taxon>Bacteria</taxon>
        <taxon>Pseudomonadati</taxon>
        <taxon>Pseudomonadota</taxon>
        <taxon>Alphaproteobacteria</taxon>
        <taxon>Sphingomonadales</taxon>
        <taxon>Sphingomonadaceae</taxon>
        <taxon>Sphingomonas</taxon>
    </lineage>
</organism>
<dbReference type="InterPro" id="IPR028098">
    <property type="entry name" value="Glyco_trans_4-like_N"/>
</dbReference>
<feature type="domain" description="Glycosyltransferase subfamily 4-like N-terminal" evidence="1">
    <location>
        <begin position="12"/>
        <end position="174"/>
    </location>
</feature>
<dbReference type="GO" id="GO:0016757">
    <property type="term" value="F:glycosyltransferase activity"/>
    <property type="evidence" value="ECO:0007669"/>
    <property type="project" value="UniProtKB-ARBA"/>
</dbReference>
<keyword evidence="3" id="KW-0808">Transferase</keyword>
<comment type="caution">
    <text evidence="3">The sequence shown here is derived from an EMBL/GenBank/DDBJ whole genome shotgun (WGS) entry which is preliminary data.</text>
</comment>
<evidence type="ECO:0000313" key="4">
    <source>
        <dbReference type="Proteomes" id="UP000531581"/>
    </source>
</evidence>